<gene>
    <name evidence="2" type="ORF">GCM10008027_05330</name>
</gene>
<organism evidence="2 3">
    <name type="scientific">Pseudoalteromonas gelatinilytica</name>
    <dbReference type="NCBI Taxonomy" id="1703256"/>
    <lineage>
        <taxon>Bacteria</taxon>
        <taxon>Pseudomonadati</taxon>
        <taxon>Pseudomonadota</taxon>
        <taxon>Gammaproteobacteria</taxon>
        <taxon>Alteromonadales</taxon>
        <taxon>Pseudoalteromonadaceae</taxon>
        <taxon>Pseudoalteromonas</taxon>
    </lineage>
</organism>
<sequence length="135" mass="15277">MYRFTVTNNTPDHKPFVVFFCLIAIILCFAYQHIIAQLLACLCCLIIAVISFKKVQQSQPEKGVVILEQTDLRFASDTINMQGQITAKSYVFANFVVLRLAGFYQSHWLIISAASVDEVSYSRLKRAIIAVQQPN</sequence>
<name>A0ABQ1T4E2_9GAMM</name>
<proteinExistence type="predicted"/>
<dbReference type="InterPro" id="IPR009883">
    <property type="entry name" value="YgfX"/>
</dbReference>
<accession>A0ABQ1T4E2</accession>
<keyword evidence="1" id="KW-1133">Transmembrane helix</keyword>
<feature type="transmembrane region" description="Helical" evidence="1">
    <location>
        <begin position="16"/>
        <end position="49"/>
    </location>
</feature>
<evidence type="ECO:0000313" key="2">
    <source>
        <dbReference type="EMBL" id="GGE83493.1"/>
    </source>
</evidence>
<evidence type="ECO:0008006" key="4">
    <source>
        <dbReference type="Google" id="ProtNLM"/>
    </source>
</evidence>
<dbReference type="Pfam" id="PF07254">
    <property type="entry name" value="Cpta_toxin"/>
    <property type="match status" value="1"/>
</dbReference>
<dbReference type="EMBL" id="BMIT01000002">
    <property type="protein sequence ID" value="GGE83493.1"/>
    <property type="molecule type" value="Genomic_DNA"/>
</dbReference>
<keyword evidence="3" id="KW-1185">Reference proteome</keyword>
<keyword evidence="1" id="KW-0472">Membrane</keyword>
<reference evidence="3" key="1">
    <citation type="journal article" date="2019" name="Int. J. Syst. Evol. Microbiol.">
        <title>The Global Catalogue of Microorganisms (GCM) 10K type strain sequencing project: providing services to taxonomists for standard genome sequencing and annotation.</title>
        <authorList>
            <consortium name="The Broad Institute Genomics Platform"/>
            <consortium name="The Broad Institute Genome Sequencing Center for Infectious Disease"/>
            <person name="Wu L."/>
            <person name="Ma J."/>
        </authorList>
    </citation>
    <scope>NUCLEOTIDE SEQUENCE [LARGE SCALE GENOMIC DNA]</scope>
    <source>
        <strain evidence="3">CGMCC 1.15394</strain>
    </source>
</reference>
<comment type="caution">
    <text evidence="2">The sequence shown here is derived from an EMBL/GenBank/DDBJ whole genome shotgun (WGS) entry which is preliminary data.</text>
</comment>
<keyword evidence="1" id="KW-0812">Transmembrane</keyword>
<evidence type="ECO:0000313" key="3">
    <source>
        <dbReference type="Proteomes" id="UP000638462"/>
    </source>
</evidence>
<protein>
    <recommendedName>
        <fullName evidence="4">YcxB-like protein domain-containing protein</fullName>
    </recommendedName>
</protein>
<evidence type="ECO:0000256" key="1">
    <source>
        <dbReference type="SAM" id="Phobius"/>
    </source>
</evidence>
<dbReference type="Proteomes" id="UP000638462">
    <property type="component" value="Unassembled WGS sequence"/>
</dbReference>